<dbReference type="EMBL" id="JADBEM010000001">
    <property type="protein sequence ID" value="MBE1609822.1"/>
    <property type="molecule type" value="Genomic_DNA"/>
</dbReference>
<accession>A0A927N6F4</accession>
<evidence type="ECO:0000313" key="1">
    <source>
        <dbReference type="EMBL" id="MBE1609822.1"/>
    </source>
</evidence>
<dbReference type="RefSeq" id="WP_192753332.1">
    <property type="nucleotide sequence ID" value="NZ_BAABJL010000058.1"/>
</dbReference>
<protein>
    <submittedName>
        <fullName evidence="1">Uncharacterized protein</fullName>
    </submittedName>
</protein>
<reference evidence="1" key="1">
    <citation type="submission" date="2020-10" db="EMBL/GenBank/DDBJ databases">
        <title>Sequencing the genomes of 1000 actinobacteria strains.</title>
        <authorList>
            <person name="Klenk H.-P."/>
        </authorList>
    </citation>
    <scope>NUCLEOTIDE SEQUENCE</scope>
    <source>
        <strain evidence="1">DSM 45354</strain>
    </source>
</reference>
<evidence type="ECO:0000313" key="2">
    <source>
        <dbReference type="Proteomes" id="UP000638648"/>
    </source>
</evidence>
<dbReference type="AlphaFoldDB" id="A0A927N6F4"/>
<name>A0A927N6F4_9ACTN</name>
<proteinExistence type="predicted"/>
<comment type="caution">
    <text evidence="1">The sequence shown here is derived from an EMBL/GenBank/DDBJ whole genome shotgun (WGS) entry which is preliminary data.</text>
</comment>
<keyword evidence="2" id="KW-1185">Reference proteome</keyword>
<dbReference type="Proteomes" id="UP000638648">
    <property type="component" value="Unassembled WGS sequence"/>
</dbReference>
<gene>
    <name evidence="1" type="ORF">HEB94_006670</name>
</gene>
<sequence length="67" mass="7646">MRQLGQDSVETADWLQELARIEGALRPEGEGSYRWYRRRGCRCGECKATNAAQRAQERTKAKCRTAA</sequence>
<organism evidence="1 2">
    <name type="scientific">Actinopolymorpha pittospori</name>
    <dbReference type="NCBI Taxonomy" id="648752"/>
    <lineage>
        <taxon>Bacteria</taxon>
        <taxon>Bacillati</taxon>
        <taxon>Actinomycetota</taxon>
        <taxon>Actinomycetes</taxon>
        <taxon>Propionibacteriales</taxon>
        <taxon>Actinopolymorphaceae</taxon>
        <taxon>Actinopolymorpha</taxon>
    </lineage>
</organism>